<evidence type="ECO:0000313" key="2">
    <source>
        <dbReference type="Proteomes" id="UP001500902"/>
    </source>
</evidence>
<comment type="caution">
    <text evidence="1">The sequence shown here is derived from an EMBL/GenBank/DDBJ whole genome shotgun (WGS) entry which is preliminary data.</text>
</comment>
<dbReference type="EMBL" id="BAAAZP010000101">
    <property type="protein sequence ID" value="GAA3683613.1"/>
    <property type="molecule type" value="Genomic_DNA"/>
</dbReference>
<keyword evidence="2" id="KW-1185">Reference proteome</keyword>
<protein>
    <submittedName>
        <fullName evidence="1">Uncharacterized protein</fullName>
    </submittedName>
</protein>
<sequence length="59" mass="6734">MYLVARVLPTLLSVAAPFTRFRGDRAVPFAREPARTVRDVERDLRYLPDAGQCHPVPLR</sequence>
<reference evidence="2" key="1">
    <citation type="journal article" date="2019" name="Int. J. Syst. Evol. Microbiol.">
        <title>The Global Catalogue of Microorganisms (GCM) 10K type strain sequencing project: providing services to taxonomists for standard genome sequencing and annotation.</title>
        <authorList>
            <consortium name="The Broad Institute Genomics Platform"/>
            <consortium name="The Broad Institute Genome Sequencing Center for Infectious Disease"/>
            <person name="Wu L."/>
            <person name="Ma J."/>
        </authorList>
    </citation>
    <scope>NUCLEOTIDE SEQUENCE [LARGE SCALE GENOMIC DNA]</scope>
    <source>
        <strain evidence="2">JCM 16904</strain>
    </source>
</reference>
<proteinExistence type="predicted"/>
<dbReference type="Proteomes" id="UP001500902">
    <property type="component" value="Unassembled WGS sequence"/>
</dbReference>
<accession>A0ABP7CBE4</accession>
<gene>
    <name evidence="1" type="ORF">GCM10022224_055210</name>
</gene>
<name>A0ABP7CBE4_9ACTN</name>
<evidence type="ECO:0000313" key="1">
    <source>
        <dbReference type="EMBL" id="GAA3683613.1"/>
    </source>
</evidence>
<organism evidence="1 2">
    <name type="scientific">Nonomuraea antimicrobica</name>
    <dbReference type="NCBI Taxonomy" id="561173"/>
    <lineage>
        <taxon>Bacteria</taxon>
        <taxon>Bacillati</taxon>
        <taxon>Actinomycetota</taxon>
        <taxon>Actinomycetes</taxon>
        <taxon>Streptosporangiales</taxon>
        <taxon>Streptosporangiaceae</taxon>
        <taxon>Nonomuraea</taxon>
    </lineage>
</organism>